<evidence type="ECO:0000256" key="14">
    <source>
        <dbReference type="ARBA" id="ARBA00050401"/>
    </source>
</evidence>
<dbReference type="STRING" id="1799789.AX660_03430"/>
<reference evidence="23" key="1">
    <citation type="submission" date="2016-02" db="EMBL/GenBank/DDBJ databases">
        <authorList>
            <person name="Schultz-Johansen M."/>
            <person name="Glaring M.A."/>
            <person name="Bech P.K."/>
            <person name="Stougaard P."/>
        </authorList>
    </citation>
    <scope>NUCLEOTIDE SEQUENCE [LARGE SCALE GENOMIC DNA]</scope>
    <source>
        <strain evidence="23">S66</strain>
    </source>
</reference>
<evidence type="ECO:0000256" key="11">
    <source>
        <dbReference type="ARBA" id="ARBA00022989"/>
    </source>
</evidence>
<dbReference type="OrthoDB" id="9789291at2"/>
<feature type="domain" description="Prepilin type IV endopeptidase peptidase" evidence="20">
    <location>
        <begin position="141"/>
        <end position="249"/>
    </location>
</feature>
<dbReference type="AlphaFoldDB" id="A0A148KKI7"/>
<evidence type="ECO:0000256" key="7">
    <source>
        <dbReference type="ARBA" id="ARBA00022679"/>
    </source>
</evidence>
<evidence type="ECO:0000256" key="2">
    <source>
        <dbReference type="ARBA" id="ARBA00005801"/>
    </source>
</evidence>
<evidence type="ECO:0000259" key="21">
    <source>
        <dbReference type="Pfam" id="PF06750"/>
    </source>
</evidence>
<comment type="function">
    <text evidence="18">Plays an essential role in type IV pili and type II pseudopili formation by proteolytically removing the leader sequence from substrate proteins and subsequently monomethylating the alpha-amino group of the newly exposed N-terminal phenylalanine.</text>
</comment>
<dbReference type="EC" id="2.1.1.-" evidence="18"/>
<dbReference type="FunFam" id="1.20.120.1220:FF:000001">
    <property type="entry name" value="Type 4 prepilin-like proteins leader peptide-processing enzyme"/>
    <property type="match status" value="1"/>
</dbReference>
<evidence type="ECO:0000256" key="3">
    <source>
        <dbReference type="ARBA" id="ARBA00022475"/>
    </source>
</evidence>
<dbReference type="GO" id="GO:0005886">
    <property type="term" value="C:plasma membrane"/>
    <property type="evidence" value="ECO:0007669"/>
    <property type="project" value="UniProtKB-SubCell"/>
</dbReference>
<gene>
    <name evidence="22" type="ORF">AX660_03430</name>
</gene>
<dbReference type="InterPro" id="IPR050882">
    <property type="entry name" value="Prepilin_peptidase/N-MTase"/>
</dbReference>
<keyword evidence="11 19" id="KW-1133">Transmembrane helix</keyword>
<comment type="subcellular location">
    <subcellularLocation>
        <location evidence="1">Cell inner membrane</location>
        <topology evidence="1">Multi-pass membrane protein</topology>
    </subcellularLocation>
    <subcellularLocation>
        <location evidence="18">Cell membrane</location>
        <topology evidence="18">Multi-pass membrane protein</topology>
    </subcellularLocation>
</comment>
<dbReference type="GO" id="GO:0006465">
    <property type="term" value="P:signal peptide processing"/>
    <property type="evidence" value="ECO:0007669"/>
    <property type="project" value="TreeGrafter"/>
</dbReference>
<keyword evidence="6 18" id="KW-0645">Protease</keyword>
<evidence type="ECO:0000259" key="20">
    <source>
        <dbReference type="Pfam" id="PF01478"/>
    </source>
</evidence>
<evidence type="ECO:0000313" key="22">
    <source>
        <dbReference type="EMBL" id="KXI26832.1"/>
    </source>
</evidence>
<feature type="transmembrane region" description="Helical" evidence="19">
    <location>
        <begin position="130"/>
        <end position="151"/>
    </location>
</feature>
<evidence type="ECO:0000256" key="13">
    <source>
        <dbReference type="ARBA" id="ARBA00023268"/>
    </source>
</evidence>
<dbReference type="Pfam" id="PF06750">
    <property type="entry name" value="A24_N_bact"/>
    <property type="match status" value="1"/>
</dbReference>
<evidence type="ECO:0000256" key="1">
    <source>
        <dbReference type="ARBA" id="ARBA00004429"/>
    </source>
</evidence>
<comment type="similarity">
    <text evidence="2 17">Belongs to the peptidase A24 family.</text>
</comment>
<keyword evidence="4" id="KW-0997">Cell inner membrane</keyword>
<evidence type="ECO:0000256" key="15">
    <source>
        <dbReference type="ARBA" id="ARBA00067082"/>
    </source>
</evidence>
<feature type="transmembrane region" description="Helical" evidence="19">
    <location>
        <begin position="186"/>
        <end position="204"/>
    </location>
</feature>
<dbReference type="Proteomes" id="UP000070299">
    <property type="component" value="Unassembled WGS sequence"/>
</dbReference>
<keyword evidence="7 18" id="KW-0808">Transferase</keyword>
<feature type="transmembrane region" description="Helical" evidence="19">
    <location>
        <begin position="163"/>
        <end position="181"/>
    </location>
</feature>
<evidence type="ECO:0000256" key="8">
    <source>
        <dbReference type="ARBA" id="ARBA00022691"/>
    </source>
</evidence>
<dbReference type="PANTHER" id="PTHR30487:SF0">
    <property type="entry name" value="PREPILIN LEADER PEPTIDASE_N-METHYLTRANSFERASE-RELATED"/>
    <property type="match status" value="1"/>
</dbReference>
<feature type="transmembrane region" description="Helical" evidence="19">
    <location>
        <begin position="233"/>
        <end position="253"/>
    </location>
</feature>
<proteinExistence type="inferred from homology"/>
<dbReference type="InterPro" id="IPR000045">
    <property type="entry name" value="Prepilin_IV_endopep_pep"/>
</dbReference>
<dbReference type="EC" id="3.4.23.43" evidence="15 18"/>
<dbReference type="PANTHER" id="PTHR30487">
    <property type="entry name" value="TYPE 4 PREPILIN-LIKE PROTEINS LEADER PEPTIDE-PROCESSING ENZYME"/>
    <property type="match status" value="1"/>
</dbReference>
<evidence type="ECO:0000256" key="17">
    <source>
        <dbReference type="RuleBase" id="RU003793"/>
    </source>
</evidence>
<dbReference type="GO" id="GO:0004190">
    <property type="term" value="F:aspartic-type endopeptidase activity"/>
    <property type="evidence" value="ECO:0007669"/>
    <property type="project" value="UniProtKB-EC"/>
</dbReference>
<keyword evidence="3" id="KW-1003">Cell membrane</keyword>
<evidence type="ECO:0000256" key="10">
    <source>
        <dbReference type="ARBA" id="ARBA00022801"/>
    </source>
</evidence>
<comment type="catalytic activity">
    <reaction evidence="14 18">
        <text>Typically cleaves a -Gly-|-Phe- bond to release an N-terminal, basic peptide of 5-8 residues from type IV prepilin, and then N-methylates the new N-terminal amino group, the methyl donor being S-adenosyl-L-methionine.</text>
        <dbReference type="EC" id="3.4.23.43"/>
    </reaction>
</comment>
<keyword evidence="10 18" id="KW-0378">Hydrolase</keyword>
<feature type="transmembrane region" description="Helical" evidence="19">
    <location>
        <begin position="265"/>
        <end position="284"/>
    </location>
</feature>
<dbReference type="GO" id="GO:0032259">
    <property type="term" value="P:methylation"/>
    <property type="evidence" value="ECO:0007669"/>
    <property type="project" value="UniProtKB-KW"/>
</dbReference>
<evidence type="ECO:0000256" key="19">
    <source>
        <dbReference type="SAM" id="Phobius"/>
    </source>
</evidence>
<keyword evidence="8" id="KW-0949">S-adenosyl-L-methionine</keyword>
<evidence type="ECO:0000256" key="4">
    <source>
        <dbReference type="ARBA" id="ARBA00022519"/>
    </source>
</evidence>
<evidence type="ECO:0000256" key="9">
    <source>
        <dbReference type="ARBA" id="ARBA00022692"/>
    </source>
</evidence>
<dbReference type="EMBL" id="LSNE01000020">
    <property type="protein sequence ID" value="KXI26832.1"/>
    <property type="molecule type" value="Genomic_DNA"/>
</dbReference>
<evidence type="ECO:0000256" key="12">
    <source>
        <dbReference type="ARBA" id="ARBA00023136"/>
    </source>
</evidence>
<keyword evidence="13 18" id="KW-0511">Multifunctional enzyme</keyword>
<keyword evidence="5 18" id="KW-0489">Methyltransferase</keyword>
<comment type="caution">
    <text evidence="22">The sequence shown here is derived from an EMBL/GenBank/DDBJ whole genome shotgun (WGS) entry which is preliminary data.</text>
</comment>
<feature type="transmembrane region" description="Helical" evidence="19">
    <location>
        <begin position="12"/>
        <end position="37"/>
    </location>
</feature>
<dbReference type="InterPro" id="IPR014032">
    <property type="entry name" value="Peptidase_A24A_bac"/>
</dbReference>
<evidence type="ECO:0000256" key="5">
    <source>
        <dbReference type="ARBA" id="ARBA00022603"/>
    </source>
</evidence>
<dbReference type="PRINTS" id="PR00864">
    <property type="entry name" value="PREPILNPTASE"/>
</dbReference>
<name>A0A148KKI7_9ALTE</name>
<keyword evidence="9 18" id="KW-0812">Transmembrane</keyword>
<dbReference type="InterPro" id="IPR010627">
    <property type="entry name" value="Prepilin_pept_A24_N"/>
</dbReference>
<accession>A0A148KKI7</accession>
<evidence type="ECO:0000256" key="6">
    <source>
        <dbReference type="ARBA" id="ARBA00022670"/>
    </source>
</evidence>
<dbReference type="RefSeq" id="WP_068382326.1">
    <property type="nucleotide sequence ID" value="NZ_LSNE01000020.1"/>
</dbReference>
<dbReference type="GO" id="GO:0008168">
    <property type="term" value="F:methyltransferase activity"/>
    <property type="evidence" value="ECO:0007669"/>
    <property type="project" value="UniProtKB-KW"/>
</dbReference>
<evidence type="ECO:0000313" key="23">
    <source>
        <dbReference type="Proteomes" id="UP000070299"/>
    </source>
</evidence>
<evidence type="ECO:0000256" key="16">
    <source>
        <dbReference type="ARBA" id="ARBA00071870"/>
    </source>
</evidence>
<keyword evidence="12 19" id="KW-0472">Membrane</keyword>
<feature type="domain" description="Prepilin peptidase A24 N-terminal" evidence="21">
    <location>
        <begin position="21"/>
        <end position="130"/>
    </location>
</feature>
<organism evidence="22 23">
    <name type="scientific">Paraglaciecola hydrolytica</name>
    <dbReference type="NCBI Taxonomy" id="1799789"/>
    <lineage>
        <taxon>Bacteria</taxon>
        <taxon>Pseudomonadati</taxon>
        <taxon>Pseudomonadota</taxon>
        <taxon>Gammaproteobacteria</taxon>
        <taxon>Alteromonadales</taxon>
        <taxon>Alteromonadaceae</taxon>
        <taxon>Paraglaciecola</taxon>
    </lineage>
</organism>
<sequence>MNAMIQLMAESPAYFISTVFVVSLLVGSFLNVVIYRLPIMMERSWRRDCEQFLHPDSVNSQAETTPFNLVKPDSTCPKCQHLIRAWENIPVVSWLVLRGKCSKCSNPISIRYPLVELTTAVLSSLAAWHFGFGMAAMVAVLATWLLIAMTFIDLDKMLLPDQLTLSLLWIGLVVSVSDTFVSAQDAIIGAALGYVCLWSLYWAFKLLTGKEGMGYGDFKLLAALGALVGWQQLPVVILLSSFVGAIVGVSLIVIQGRDKSQPIPFGPYLAAAGWLTLLYGDWLVDQYWNLLL</sequence>
<dbReference type="Gene3D" id="1.20.120.1220">
    <property type="match status" value="1"/>
</dbReference>
<keyword evidence="23" id="KW-1185">Reference proteome</keyword>
<protein>
    <recommendedName>
        <fullName evidence="16 18">Prepilin leader peptidase/N-methyltransferase</fullName>
        <ecNumber evidence="18">2.1.1.-</ecNumber>
        <ecNumber evidence="15 18">3.4.23.43</ecNumber>
    </recommendedName>
</protein>
<evidence type="ECO:0000256" key="18">
    <source>
        <dbReference type="RuleBase" id="RU003794"/>
    </source>
</evidence>
<dbReference type="Pfam" id="PF01478">
    <property type="entry name" value="Peptidase_A24"/>
    <property type="match status" value="1"/>
</dbReference>